<organism evidence="7 8">
    <name type="scientific">Streptohalobacillus salinus</name>
    <dbReference type="NCBI Taxonomy" id="621096"/>
    <lineage>
        <taxon>Bacteria</taxon>
        <taxon>Bacillati</taxon>
        <taxon>Bacillota</taxon>
        <taxon>Bacilli</taxon>
        <taxon>Bacillales</taxon>
        <taxon>Bacillaceae</taxon>
        <taxon>Streptohalobacillus</taxon>
    </lineage>
</organism>
<dbReference type="SUPFAM" id="SSF116842">
    <property type="entry name" value="XseB-like"/>
    <property type="match status" value="1"/>
</dbReference>
<dbReference type="InterPro" id="IPR003761">
    <property type="entry name" value="Exonuc_VII_S"/>
</dbReference>
<sequence length="74" mass="8640">MAKEKSFDDVMSELENIVEKLEKADIPLEEAVDYYQKGIELSKWCDERLKHVEDKVVSLIDENNNKVPLDDEEV</sequence>
<gene>
    <name evidence="6" type="primary">xseB</name>
    <name evidence="7" type="ORF">DES38_104105</name>
</gene>
<dbReference type="NCBIfam" id="TIGR01280">
    <property type="entry name" value="xseB"/>
    <property type="match status" value="1"/>
</dbReference>
<comment type="similarity">
    <text evidence="1 6">Belongs to the XseB family.</text>
</comment>
<dbReference type="GO" id="GO:0005829">
    <property type="term" value="C:cytosol"/>
    <property type="evidence" value="ECO:0007669"/>
    <property type="project" value="TreeGrafter"/>
</dbReference>
<keyword evidence="3 6" id="KW-0540">Nuclease</keyword>
<evidence type="ECO:0000256" key="2">
    <source>
        <dbReference type="ARBA" id="ARBA00022490"/>
    </source>
</evidence>
<comment type="catalytic activity">
    <reaction evidence="6">
        <text>Exonucleolytic cleavage in either 5'- to 3'- or 3'- to 5'-direction to yield nucleoside 5'-phosphates.</text>
        <dbReference type="EC" id="3.1.11.6"/>
    </reaction>
</comment>
<comment type="caution">
    <text evidence="7">The sequence shown here is derived from an EMBL/GenBank/DDBJ whole genome shotgun (WGS) entry which is preliminary data.</text>
</comment>
<keyword evidence="4 6" id="KW-0378">Hydrolase</keyword>
<evidence type="ECO:0000256" key="6">
    <source>
        <dbReference type="HAMAP-Rule" id="MF_00337"/>
    </source>
</evidence>
<protein>
    <recommendedName>
        <fullName evidence="6">Exodeoxyribonuclease 7 small subunit</fullName>
        <ecNumber evidence="6">3.1.11.6</ecNumber>
    </recommendedName>
    <alternativeName>
        <fullName evidence="6">Exodeoxyribonuclease VII small subunit</fullName>
        <shortName evidence="6">Exonuclease VII small subunit</shortName>
    </alternativeName>
</protein>
<dbReference type="Gene3D" id="1.10.287.1040">
    <property type="entry name" value="Exonuclease VII, small subunit"/>
    <property type="match status" value="1"/>
</dbReference>
<keyword evidence="5 6" id="KW-0269">Exonuclease</keyword>
<keyword evidence="8" id="KW-1185">Reference proteome</keyword>
<dbReference type="PANTHER" id="PTHR34137:SF1">
    <property type="entry name" value="EXODEOXYRIBONUCLEASE 7 SMALL SUBUNIT"/>
    <property type="match status" value="1"/>
</dbReference>
<evidence type="ECO:0000256" key="3">
    <source>
        <dbReference type="ARBA" id="ARBA00022722"/>
    </source>
</evidence>
<dbReference type="Proteomes" id="UP000247922">
    <property type="component" value="Unassembled WGS sequence"/>
</dbReference>
<comment type="subunit">
    <text evidence="6">Heterooligomer composed of large and small subunits.</text>
</comment>
<dbReference type="AlphaFoldDB" id="A0A2V3WB41"/>
<dbReference type="GO" id="GO:0009318">
    <property type="term" value="C:exodeoxyribonuclease VII complex"/>
    <property type="evidence" value="ECO:0007669"/>
    <property type="project" value="UniProtKB-UniRule"/>
</dbReference>
<accession>A0A2V3WB41</accession>
<dbReference type="Pfam" id="PF02609">
    <property type="entry name" value="Exonuc_VII_S"/>
    <property type="match status" value="1"/>
</dbReference>
<dbReference type="EMBL" id="QJJR01000004">
    <property type="protein sequence ID" value="PXW91673.1"/>
    <property type="molecule type" value="Genomic_DNA"/>
</dbReference>
<comment type="subcellular location">
    <subcellularLocation>
        <location evidence="6">Cytoplasm</location>
    </subcellularLocation>
</comment>
<dbReference type="GO" id="GO:0006308">
    <property type="term" value="P:DNA catabolic process"/>
    <property type="evidence" value="ECO:0007669"/>
    <property type="project" value="UniProtKB-UniRule"/>
</dbReference>
<dbReference type="OrthoDB" id="9798666at2"/>
<dbReference type="PANTHER" id="PTHR34137">
    <property type="entry name" value="EXODEOXYRIBONUCLEASE 7 SMALL SUBUNIT"/>
    <property type="match status" value="1"/>
</dbReference>
<dbReference type="PIRSF" id="PIRSF006488">
    <property type="entry name" value="Exonuc_VII_S"/>
    <property type="match status" value="1"/>
</dbReference>
<keyword evidence="2 6" id="KW-0963">Cytoplasm</keyword>
<comment type="function">
    <text evidence="6">Bidirectionally degrades single-stranded DNA into large acid-insoluble oligonucleotides, which are then degraded further into small acid-soluble oligonucleotides.</text>
</comment>
<proteinExistence type="inferred from homology"/>
<dbReference type="EC" id="3.1.11.6" evidence="6"/>
<dbReference type="GO" id="GO:0008855">
    <property type="term" value="F:exodeoxyribonuclease VII activity"/>
    <property type="evidence" value="ECO:0007669"/>
    <property type="project" value="UniProtKB-UniRule"/>
</dbReference>
<dbReference type="InterPro" id="IPR037004">
    <property type="entry name" value="Exonuc_VII_ssu_sf"/>
</dbReference>
<evidence type="ECO:0000313" key="7">
    <source>
        <dbReference type="EMBL" id="PXW91673.1"/>
    </source>
</evidence>
<evidence type="ECO:0000256" key="1">
    <source>
        <dbReference type="ARBA" id="ARBA00009998"/>
    </source>
</evidence>
<evidence type="ECO:0000256" key="4">
    <source>
        <dbReference type="ARBA" id="ARBA00022801"/>
    </source>
</evidence>
<evidence type="ECO:0000313" key="8">
    <source>
        <dbReference type="Proteomes" id="UP000247922"/>
    </source>
</evidence>
<reference evidence="7 8" key="1">
    <citation type="submission" date="2018-05" db="EMBL/GenBank/DDBJ databases">
        <title>Genomic Encyclopedia of Type Strains, Phase IV (KMG-IV): sequencing the most valuable type-strain genomes for metagenomic binning, comparative biology and taxonomic classification.</title>
        <authorList>
            <person name="Goeker M."/>
        </authorList>
    </citation>
    <scope>NUCLEOTIDE SEQUENCE [LARGE SCALE GENOMIC DNA]</scope>
    <source>
        <strain evidence="7 8">DSM 22440</strain>
    </source>
</reference>
<dbReference type="RefSeq" id="WP_110250974.1">
    <property type="nucleotide sequence ID" value="NZ_QJJR01000004.1"/>
</dbReference>
<name>A0A2V3WB41_9BACI</name>
<dbReference type="HAMAP" id="MF_00337">
    <property type="entry name" value="Exonuc_7_S"/>
    <property type="match status" value="1"/>
</dbReference>
<evidence type="ECO:0000256" key="5">
    <source>
        <dbReference type="ARBA" id="ARBA00022839"/>
    </source>
</evidence>